<dbReference type="STRING" id="2282107.A0A286UWU0"/>
<keyword evidence="3" id="KW-1185">Reference proteome</keyword>
<dbReference type="InterPro" id="IPR029021">
    <property type="entry name" value="Prot-tyrosine_phosphatase-like"/>
</dbReference>
<protein>
    <submittedName>
        <fullName evidence="2">Tyrosine serine phosphatase</fullName>
    </submittedName>
</protein>
<gene>
    <name evidence="2" type="ORF">PNOK_0108900</name>
</gene>
<dbReference type="OrthoDB" id="9988524at2759"/>
<dbReference type="Pfam" id="PF13350">
    <property type="entry name" value="Y_phosphatase3"/>
    <property type="match status" value="1"/>
</dbReference>
<dbReference type="Gene3D" id="3.90.190.10">
    <property type="entry name" value="Protein tyrosine phosphatase superfamily"/>
    <property type="match status" value="1"/>
</dbReference>
<comment type="caution">
    <text evidence="2">The sequence shown here is derived from an EMBL/GenBank/DDBJ whole genome shotgun (WGS) entry which is preliminary data.</text>
</comment>
<accession>A0A286UWU0</accession>
<dbReference type="PROSITE" id="PS50056">
    <property type="entry name" value="TYR_PHOSPHATASE_2"/>
    <property type="match status" value="1"/>
</dbReference>
<dbReference type="SUPFAM" id="SSF52799">
    <property type="entry name" value="(Phosphotyrosine protein) phosphatases II"/>
    <property type="match status" value="1"/>
</dbReference>
<dbReference type="InterPro" id="IPR000387">
    <property type="entry name" value="Tyr_Pase_dom"/>
</dbReference>
<dbReference type="Proteomes" id="UP000217199">
    <property type="component" value="Unassembled WGS sequence"/>
</dbReference>
<dbReference type="InterPro" id="IPR026893">
    <property type="entry name" value="Tyr/Ser_Pase_IphP-type"/>
</dbReference>
<proteinExistence type="predicted"/>
<dbReference type="PANTHER" id="PTHR31126:SF1">
    <property type="entry name" value="TYROSINE SPECIFIC PROTEIN PHOSPHATASES DOMAIN-CONTAINING PROTEIN"/>
    <property type="match status" value="1"/>
</dbReference>
<dbReference type="AlphaFoldDB" id="A0A286UWU0"/>
<dbReference type="InParanoid" id="A0A286UWU0"/>
<dbReference type="GO" id="GO:0004721">
    <property type="term" value="F:phosphoprotein phosphatase activity"/>
    <property type="evidence" value="ECO:0007669"/>
    <property type="project" value="InterPro"/>
</dbReference>
<name>A0A286UWU0_9AGAM</name>
<dbReference type="PROSITE" id="PS00383">
    <property type="entry name" value="TYR_PHOSPHATASE_1"/>
    <property type="match status" value="1"/>
</dbReference>
<evidence type="ECO:0000313" key="3">
    <source>
        <dbReference type="Proteomes" id="UP000217199"/>
    </source>
</evidence>
<dbReference type="EMBL" id="NBII01000001">
    <property type="protein sequence ID" value="PAV24021.1"/>
    <property type="molecule type" value="Genomic_DNA"/>
</dbReference>
<reference evidence="2 3" key="1">
    <citation type="journal article" date="2017" name="Mol. Ecol.">
        <title>Comparative and population genomic landscape of Phellinus noxius: A hypervariable fungus causing root rot in trees.</title>
        <authorList>
            <person name="Chung C.L."/>
            <person name="Lee T.J."/>
            <person name="Akiba M."/>
            <person name="Lee H.H."/>
            <person name="Kuo T.H."/>
            <person name="Liu D."/>
            <person name="Ke H.M."/>
            <person name="Yokoi T."/>
            <person name="Roa M.B."/>
            <person name="Lu M.J."/>
            <person name="Chang Y.Y."/>
            <person name="Ann P.J."/>
            <person name="Tsai J.N."/>
            <person name="Chen C.Y."/>
            <person name="Tzean S.S."/>
            <person name="Ota Y."/>
            <person name="Hattori T."/>
            <person name="Sahashi N."/>
            <person name="Liou R.F."/>
            <person name="Kikuchi T."/>
            <person name="Tsai I.J."/>
        </authorList>
    </citation>
    <scope>NUCLEOTIDE SEQUENCE [LARGE SCALE GENOMIC DNA]</scope>
    <source>
        <strain evidence="2 3">FFPRI411160</strain>
    </source>
</reference>
<sequence>MDQDLKIDSPDPELVKQVLSSSPFQTIEGVINFREYGFLSAQTKIDSPPIPLVRPGILYRSGELTRLTETGKAQLKNLGITTVFDFRSETEILKYKSATPEIKGMKFVHVPVSDTGEYDPMALAARVAKFASDEKSAFAALYSGILENGGPAFETVLRHLKDRPGEPCLIHCTAGKDRTGVFAAILQLLLGADDDSIAHDYNLTTYGLAPVLPALVARFQKESVYRDNWAGFRNMGSAKKETMYATLKLLRSKYGSAEGYITQMTSLTSADIVLIRRNLLSNTRYAVTDSESGLKDTTVLVRDQGYAARLLEFLARTWIVQWIAVLISAVKSFTSCLVA</sequence>
<dbReference type="PANTHER" id="PTHR31126">
    <property type="entry name" value="TYROSINE-PROTEIN PHOSPHATASE"/>
    <property type="match status" value="1"/>
</dbReference>
<evidence type="ECO:0000259" key="1">
    <source>
        <dbReference type="PROSITE" id="PS50056"/>
    </source>
</evidence>
<dbReference type="InterPro" id="IPR016130">
    <property type="entry name" value="Tyr_Pase_AS"/>
</dbReference>
<feature type="domain" description="Tyrosine specific protein phosphatases" evidence="1">
    <location>
        <begin position="154"/>
        <end position="185"/>
    </location>
</feature>
<evidence type="ECO:0000313" key="2">
    <source>
        <dbReference type="EMBL" id="PAV24021.1"/>
    </source>
</evidence>
<organism evidence="2 3">
    <name type="scientific">Pyrrhoderma noxium</name>
    <dbReference type="NCBI Taxonomy" id="2282107"/>
    <lineage>
        <taxon>Eukaryota</taxon>
        <taxon>Fungi</taxon>
        <taxon>Dikarya</taxon>
        <taxon>Basidiomycota</taxon>
        <taxon>Agaricomycotina</taxon>
        <taxon>Agaricomycetes</taxon>
        <taxon>Hymenochaetales</taxon>
        <taxon>Hymenochaetaceae</taxon>
        <taxon>Pyrrhoderma</taxon>
    </lineage>
</organism>